<accession>I2G4N7</accession>
<dbReference type="EMBL" id="CAGI01000189">
    <property type="protein sequence ID" value="CCF54130.1"/>
    <property type="molecule type" value="Genomic_DNA"/>
</dbReference>
<protein>
    <recommendedName>
        <fullName evidence="1">Reverse transcriptase Ty1/copia-type domain-containing protein</fullName>
    </recommendedName>
</protein>
<dbReference type="eggNOG" id="KOG0017">
    <property type="taxonomic scope" value="Eukaryota"/>
</dbReference>
<evidence type="ECO:0000313" key="2">
    <source>
        <dbReference type="EMBL" id="CCF54130.1"/>
    </source>
</evidence>
<evidence type="ECO:0000313" key="3">
    <source>
        <dbReference type="Proteomes" id="UP000006174"/>
    </source>
</evidence>
<gene>
    <name evidence="2" type="ORF">UHOR_16373</name>
</gene>
<organism evidence="2 3">
    <name type="scientific">Ustilago hordei</name>
    <name type="common">Barley covered smut fungus</name>
    <dbReference type="NCBI Taxonomy" id="120017"/>
    <lineage>
        <taxon>Eukaryota</taxon>
        <taxon>Fungi</taxon>
        <taxon>Dikarya</taxon>
        <taxon>Basidiomycota</taxon>
        <taxon>Ustilaginomycotina</taxon>
        <taxon>Ustilaginomycetes</taxon>
        <taxon>Ustilaginales</taxon>
        <taxon>Ustilaginaceae</taxon>
        <taxon>Ustilago</taxon>
    </lineage>
</organism>
<dbReference type="AlphaFoldDB" id="I2G4N7"/>
<dbReference type="Pfam" id="PF07727">
    <property type="entry name" value="RVT_2"/>
    <property type="match status" value="1"/>
</dbReference>
<dbReference type="STRING" id="1128400.I2G4N7"/>
<dbReference type="InterPro" id="IPR013103">
    <property type="entry name" value="RVT_2"/>
</dbReference>
<feature type="domain" description="Reverse transcriptase Ty1/copia-type" evidence="1">
    <location>
        <begin position="3"/>
        <end position="100"/>
    </location>
</feature>
<proteinExistence type="predicted"/>
<dbReference type="OrthoDB" id="3259620at2759"/>
<dbReference type="HOGENOM" id="CLU_153396_0_0_1"/>
<sequence>MEFDKFLQHSHFHRLDCALCIYTRGKGDGFAIVIIYVNDMLIIAPKLEAVKCIKEEIGKRWRMEEGSNVSHFLGIKISRDQEAKTMDLEQTSYVKQLLDEHLDKHRKKSSVPLHDIPVPETMASITE</sequence>
<name>I2G4N7_USTHO</name>
<reference evidence="2 3" key="1">
    <citation type="journal article" date="2012" name="Plant Cell">
        <title>Genome comparison of barley and maize smut fungi reveals targeted loss of RNA silencing components and species-specific presence of transposable elements.</title>
        <authorList>
            <person name="Laurie J.D."/>
            <person name="Ali S."/>
            <person name="Linning R."/>
            <person name="Mannhaupt G."/>
            <person name="Wong P."/>
            <person name="Gueldener U."/>
            <person name="Muensterkoetter M."/>
            <person name="Moore R."/>
            <person name="Kahmann R."/>
            <person name="Bakkeren G."/>
            <person name="Schirawski J."/>
        </authorList>
    </citation>
    <scope>NUCLEOTIDE SEQUENCE [LARGE SCALE GENOMIC DNA]</scope>
    <source>
        <strain evidence="3">Uh4875-4</strain>
    </source>
</reference>
<dbReference type="Proteomes" id="UP000006174">
    <property type="component" value="Unassembled WGS sequence"/>
</dbReference>
<comment type="caution">
    <text evidence="2">The sequence shown here is derived from an EMBL/GenBank/DDBJ whole genome shotgun (WGS) entry which is preliminary data.</text>
</comment>
<keyword evidence="3" id="KW-1185">Reference proteome</keyword>
<evidence type="ECO:0000259" key="1">
    <source>
        <dbReference type="Pfam" id="PF07727"/>
    </source>
</evidence>